<protein>
    <submittedName>
        <fullName evidence="1">Uncharacterized protein</fullName>
    </submittedName>
</protein>
<proteinExistence type="predicted"/>
<sequence>MIFLILRRRKVPVLAAIKKGEGTVIPVRKAVTPMKILTMLKTMKKEVRSFLVKDLLSIFISQEGGKLTGWIRIQMEETKRKVMFISPAALRFIGPGDH</sequence>
<gene>
    <name evidence="1" type="ORF">R4Z09_15060</name>
</gene>
<organism evidence="1 2">
    <name type="scientific">Niallia oryzisoli</name>
    <dbReference type="NCBI Taxonomy" id="1737571"/>
    <lineage>
        <taxon>Bacteria</taxon>
        <taxon>Bacillati</taxon>
        <taxon>Bacillota</taxon>
        <taxon>Bacilli</taxon>
        <taxon>Bacillales</taxon>
        <taxon>Bacillaceae</taxon>
        <taxon>Niallia</taxon>
    </lineage>
</organism>
<keyword evidence="2" id="KW-1185">Reference proteome</keyword>
<evidence type="ECO:0000313" key="2">
    <source>
        <dbReference type="Proteomes" id="UP001357223"/>
    </source>
</evidence>
<evidence type="ECO:0000313" key="1">
    <source>
        <dbReference type="EMBL" id="WVX84193.1"/>
    </source>
</evidence>
<dbReference type="EMBL" id="CP137640">
    <property type="protein sequence ID" value="WVX84193.1"/>
    <property type="molecule type" value="Genomic_DNA"/>
</dbReference>
<reference evidence="1 2" key="1">
    <citation type="submission" date="2023-10" db="EMBL/GenBank/DDBJ databases">
        <title>Niallia locisalis sp.nov. isolated from a salt pond sample.</title>
        <authorList>
            <person name="Li X.-J."/>
            <person name="Dong L."/>
        </authorList>
    </citation>
    <scope>NUCLEOTIDE SEQUENCE [LARGE SCALE GENOMIC DNA]</scope>
    <source>
        <strain evidence="1 2">DSM 29761</strain>
    </source>
</reference>
<accession>A0ABZ2CKV8</accession>
<dbReference type="RefSeq" id="WP_338453066.1">
    <property type="nucleotide sequence ID" value="NZ_CP137640.1"/>
</dbReference>
<name>A0ABZ2CKV8_9BACI</name>
<dbReference type="Proteomes" id="UP001357223">
    <property type="component" value="Chromosome"/>
</dbReference>